<dbReference type="InterPro" id="IPR022893">
    <property type="entry name" value="Shikimate_DH_fam"/>
</dbReference>
<feature type="binding site" evidence="8">
    <location>
        <position position="246"/>
    </location>
    <ligand>
        <name>shikimate</name>
        <dbReference type="ChEBI" id="CHEBI:36208"/>
    </ligand>
</feature>
<dbReference type="SUPFAM" id="SSF51735">
    <property type="entry name" value="NAD(P)-binding Rossmann-fold domains"/>
    <property type="match status" value="1"/>
</dbReference>
<dbReference type="GO" id="GO:0005829">
    <property type="term" value="C:cytosol"/>
    <property type="evidence" value="ECO:0007669"/>
    <property type="project" value="TreeGrafter"/>
</dbReference>
<dbReference type="InterPro" id="IPR046346">
    <property type="entry name" value="Aminoacid_DH-like_N_sf"/>
</dbReference>
<feature type="domain" description="Quinate/shikimate 5-dehydrogenase/glutamyl-tRNA reductase" evidence="9">
    <location>
        <begin position="117"/>
        <end position="193"/>
    </location>
</feature>
<comment type="subunit">
    <text evidence="8">Homodimer.</text>
</comment>
<evidence type="ECO:0000256" key="4">
    <source>
        <dbReference type="ARBA" id="ARBA00022857"/>
    </source>
</evidence>
<feature type="binding site" evidence="8">
    <location>
        <begin position="14"/>
        <end position="16"/>
    </location>
    <ligand>
        <name>shikimate</name>
        <dbReference type="ChEBI" id="CHEBI:36208"/>
    </ligand>
</feature>
<dbReference type="PANTHER" id="PTHR21089">
    <property type="entry name" value="SHIKIMATE DEHYDROGENASE"/>
    <property type="match status" value="1"/>
</dbReference>
<dbReference type="InterPro" id="IPR013708">
    <property type="entry name" value="Shikimate_DH-bd_N"/>
</dbReference>
<dbReference type="PANTHER" id="PTHR21089:SF1">
    <property type="entry name" value="BIFUNCTIONAL 3-DEHYDROQUINATE DEHYDRATASE_SHIKIMATE DEHYDROGENASE, CHLOROPLASTIC"/>
    <property type="match status" value="1"/>
</dbReference>
<evidence type="ECO:0000259" key="9">
    <source>
        <dbReference type="Pfam" id="PF01488"/>
    </source>
</evidence>
<comment type="similarity">
    <text evidence="8">Belongs to the shikimate dehydrogenase family.</text>
</comment>
<dbReference type="AlphaFoldDB" id="A0A1I7HX46"/>
<feature type="binding site" evidence="8">
    <location>
        <position position="61"/>
    </location>
    <ligand>
        <name>shikimate</name>
        <dbReference type="ChEBI" id="CHEBI:36208"/>
    </ligand>
</feature>
<dbReference type="Pfam" id="PF08501">
    <property type="entry name" value="Shikimate_dh_N"/>
    <property type="match status" value="1"/>
</dbReference>
<comment type="catalytic activity">
    <reaction evidence="7 8">
        <text>shikimate + NADP(+) = 3-dehydroshikimate + NADPH + H(+)</text>
        <dbReference type="Rhea" id="RHEA:17737"/>
        <dbReference type="ChEBI" id="CHEBI:15378"/>
        <dbReference type="ChEBI" id="CHEBI:16630"/>
        <dbReference type="ChEBI" id="CHEBI:36208"/>
        <dbReference type="ChEBI" id="CHEBI:57783"/>
        <dbReference type="ChEBI" id="CHEBI:58349"/>
        <dbReference type="EC" id="1.1.1.25"/>
    </reaction>
</comment>
<feature type="binding site" evidence="8">
    <location>
        <begin position="127"/>
        <end position="131"/>
    </location>
    <ligand>
        <name>NADP(+)</name>
        <dbReference type="ChEBI" id="CHEBI:58349"/>
    </ligand>
</feature>
<feature type="active site" description="Proton acceptor" evidence="8">
    <location>
        <position position="65"/>
    </location>
</feature>
<dbReference type="NCBIfam" id="NF001310">
    <property type="entry name" value="PRK00258.1-2"/>
    <property type="match status" value="1"/>
</dbReference>
<comment type="pathway">
    <text evidence="1 8">Metabolic intermediate biosynthesis; chorismate biosynthesis; chorismate from D-erythrose 4-phosphate and phosphoenolpyruvate: step 4/7.</text>
</comment>
<evidence type="ECO:0000256" key="8">
    <source>
        <dbReference type="HAMAP-Rule" id="MF_00222"/>
    </source>
</evidence>
<dbReference type="SUPFAM" id="SSF53223">
    <property type="entry name" value="Aminoacid dehydrogenase-like, N-terminal domain"/>
    <property type="match status" value="1"/>
</dbReference>
<evidence type="ECO:0000259" key="10">
    <source>
        <dbReference type="Pfam" id="PF08501"/>
    </source>
</evidence>
<feature type="binding site" evidence="8">
    <location>
        <position position="86"/>
    </location>
    <ligand>
        <name>shikimate</name>
        <dbReference type="ChEBI" id="CHEBI:36208"/>
    </ligand>
</feature>
<keyword evidence="5 8" id="KW-0560">Oxidoreductase</keyword>
<sequence>MDTYAVIGNPIAHSKSPFIHTQFAQQTGRSMRYTTLLAPLDEFERTVTTFRENGGKGLNITVPFKFEAYALATRLTDRARAAHAVNTFRFGRKNEILGDNTDGVGLVRDIEINLDFALAGKHVLLMGAGGAASGVILPLLQQEPGLLAIANRTPNKAIALQQQFVNHGNITGGHYQDFIGQQFDLIINATSASLHNALPPIPADLFHGTALAYDMLYSSKLTPFLEFASTQGVTNLADGTGMLVEQAAESFLLWHGIRPETQIVIRQLRDELHPHAS</sequence>
<feature type="binding site" evidence="8">
    <location>
        <position position="102"/>
    </location>
    <ligand>
        <name>shikimate</name>
        <dbReference type="ChEBI" id="CHEBI:36208"/>
    </ligand>
</feature>
<feature type="binding site" evidence="8">
    <location>
        <position position="217"/>
    </location>
    <ligand>
        <name>shikimate</name>
        <dbReference type="ChEBI" id="CHEBI:36208"/>
    </ligand>
</feature>
<feature type="binding site" evidence="8">
    <location>
        <begin position="151"/>
        <end position="156"/>
    </location>
    <ligand>
        <name>NADP(+)</name>
        <dbReference type="ChEBI" id="CHEBI:58349"/>
    </ligand>
</feature>
<dbReference type="Gene3D" id="3.40.50.10860">
    <property type="entry name" value="Leucine Dehydrogenase, chain A, domain 1"/>
    <property type="match status" value="1"/>
</dbReference>
<feature type="binding site" evidence="8">
    <location>
        <position position="239"/>
    </location>
    <ligand>
        <name>NADP(+)</name>
        <dbReference type="ChEBI" id="CHEBI:58349"/>
    </ligand>
</feature>
<reference evidence="12 13" key="1">
    <citation type="submission" date="2016-10" db="EMBL/GenBank/DDBJ databases">
        <authorList>
            <person name="de Groot N.N."/>
        </authorList>
    </citation>
    <scope>NUCLEOTIDE SEQUENCE [LARGE SCALE GENOMIC DNA]</scope>
    <source>
        <strain evidence="12 13">Nm24</strain>
    </source>
</reference>
<evidence type="ECO:0000313" key="13">
    <source>
        <dbReference type="Proteomes" id="UP000183926"/>
    </source>
</evidence>
<dbReference type="InterPro" id="IPR036291">
    <property type="entry name" value="NAD(P)-bd_dom_sf"/>
</dbReference>
<evidence type="ECO:0000256" key="6">
    <source>
        <dbReference type="ARBA" id="ARBA00023141"/>
    </source>
</evidence>
<name>A0A1I7HX46_9PROT</name>
<dbReference type="GO" id="GO:0004764">
    <property type="term" value="F:shikimate 3-dehydrogenase (NADP+) activity"/>
    <property type="evidence" value="ECO:0007669"/>
    <property type="project" value="UniProtKB-UniRule"/>
</dbReference>
<dbReference type="CDD" id="cd01065">
    <property type="entry name" value="NAD_bind_Shikimate_DH"/>
    <property type="match status" value="1"/>
</dbReference>
<dbReference type="GO" id="GO:0009423">
    <property type="term" value="P:chorismate biosynthetic process"/>
    <property type="evidence" value="ECO:0007669"/>
    <property type="project" value="UniProtKB-UniRule"/>
</dbReference>
<dbReference type="Pfam" id="PF18317">
    <property type="entry name" value="SDH_C"/>
    <property type="match status" value="1"/>
</dbReference>
<keyword evidence="4 8" id="KW-0521">NADP</keyword>
<dbReference type="EC" id="1.1.1.25" evidence="2 8"/>
<dbReference type="HAMAP" id="MF_00222">
    <property type="entry name" value="Shikimate_DH_AroE"/>
    <property type="match status" value="1"/>
</dbReference>
<feature type="domain" description="SDH C-terminal" evidence="11">
    <location>
        <begin position="239"/>
        <end position="269"/>
    </location>
</feature>
<evidence type="ECO:0000256" key="2">
    <source>
        <dbReference type="ARBA" id="ARBA00012962"/>
    </source>
</evidence>
<proteinExistence type="inferred from homology"/>
<protein>
    <recommendedName>
        <fullName evidence="2 8">Shikimate dehydrogenase (NADP(+))</fullName>
        <shortName evidence="8">SDH</shortName>
        <ecNumber evidence="2 8">1.1.1.25</ecNumber>
    </recommendedName>
</protein>
<keyword evidence="3 8" id="KW-0028">Amino-acid biosynthesis</keyword>
<gene>
    <name evidence="8" type="primary">aroE</name>
    <name evidence="12" type="ORF">SAMN05216339_10671</name>
</gene>
<feature type="binding site" evidence="8">
    <location>
        <position position="77"/>
    </location>
    <ligand>
        <name>NADP(+)</name>
        <dbReference type="ChEBI" id="CHEBI:58349"/>
    </ligand>
</feature>
<dbReference type="Gene3D" id="3.40.50.720">
    <property type="entry name" value="NAD(P)-binding Rossmann-like Domain"/>
    <property type="match status" value="1"/>
</dbReference>
<dbReference type="GO" id="GO:0019632">
    <property type="term" value="P:shikimate metabolic process"/>
    <property type="evidence" value="ECO:0007669"/>
    <property type="project" value="InterPro"/>
</dbReference>
<dbReference type="EMBL" id="FPBL01000006">
    <property type="protein sequence ID" value="SFU65305.1"/>
    <property type="molecule type" value="Genomic_DNA"/>
</dbReference>
<dbReference type="GO" id="GO:0008652">
    <property type="term" value="P:amino acid biosynthetic process"/>
    <property type="evidence" value="ECO:0007669"/>
    <property type="project" value="UniProtKB-KW"/>
</dbReference>
<dbReference type="Proteomes" id="UP000183926">
    <property type="component" value="Unassembled WGS sequence"/>
</dbReference>
<feature type="binding site" evidence="8">
    <location>
        <position position="215"/>
    </location>
    <ligand>
        <name>NADP(+)</name>
        <dbReference type="ChEBI" id="CHEBI:58349"/>
    </ligand>
</feature>
<dbReference type="RefSeq" id="WP_074928600.1">
    <property type="nucleotide sequence ID" value="NZ_FPBL01000006.1"/>
</dbReference>
<dbReference type="FunFam" id="3.40.50.10860:FF:000006">
    <property type="entry name" value="Shikimate dehydrogenase (NADP(+))"/>
    <property type="match status" value="1"/>
</dbReference>
<dbReference type="GO" id="GO:0009073">
    <property type="term" value="P:aromatic amino acid family biosynthetic process"/>
    <property type="evidence" value="ECO:0007669"/>
    <property type="project" value="UniProtKB-KW"/>
</dbReference>
<evidence type="ECO:0000256" key="7">
    <source>
        <dbReference type="ARBA" id="ARBA00049442"/>
    </source>
</evidence>
<organism evidence="12 13">
    <name type="scientific">Nitrosomonas eutropha</name>
    <dbReference type="NCBI Taxonomy" id="916"/>
    <lineage>
        <taxon>Bacteria</taxon>
        <taxon>Pseudomonadati</taxon>
        <taxon>Pseudomonadota</taxon>
        <taxon>Betaproteobacteria</taxon>
        <taxon>Nitrosomonadales</taxon>
        <taxon>Nitrosomonadaceae</taxon>
        <taxon>Nitrosomonas</taxon>
    </lineage>
</organism>
<evidence type="ECO:0000256" key="3">
    <source>
        <dbReference type="ARBA" id="ARBA00022605"/>
    </source>
</evidence>
<dbReference type="InterPro" id="IPR011342">
    <property type="entry name" value="Shikimate_DH"/>
</dbReference>
<dbReference type="UniPathway" id="UPA00053">
    <property type="reaction ID" value="UER00087"/>
</dbReference>
<dbReference type="NCBIfam" id="TIGR00507">
    <property type="entry name" value="aroE"/>
    <property type="match status" value="1"/>
</dbReference>
<feature type="domain" description="Shikimate dehydrogenase substrate binding N-terminal" evidence="10">
    <location>
        <begin position="6"/>
        <end position="87"/>
    </location>
</feature>
<dbReference type="GO" id="GO:0050661">
    <property type="term" value="F:NADP binding"/>
    <property type="evidence" value="ECO:0007669"/>
    <property type="project" value="InterPro"/>
</dbReference>
<dbReference type="InterPro" id="IPR041121">
    <property type="entry name" value="SDH_C"/>
</dbReference>
<evidence type="ECO:0000313" key="12">
    <source>
        <dbReference type="EMBL" id="SFU65305.1"/>
    </source>
</evidence>
<keyword evidence="6 8" id="KW-0057">Aromatic amino acid biosynthesis</keyword>
<dbReference type="Pfam" id="PF01488">
    <property type="entry name" value="Shikimate_DH"/>
    <property type="match status" value="1"/>
</dbReference>
<dbReference type="OrthoDB" id="9776868at2"/>
<evidence type="ECO:0000256" key="5">
    <source>
        <dbReference type="ARBA" id="ARBA00023002"/>
    </source>
</evidence>
<dbReference type="InterPro" id="IPR006151">
    <property type="entry name" value="Shikm_DH/Glu-tRNA_Rdtase"/>
</dbReference>
<comment type="function">
    <text evidence="8">Involved in the biosynthesis of the chorismate, which leads to the biosynthesis of aromatic amino acids. Catalyzes the reversible NADPH linked reduction of 3-dehydroshikimate (DHSA) to yield shikimate (SA).</text>
</comment>
<evidence type="ECO:0000259" key="11">
    <source>
        <dbReference type="Pfam" id="PF18317"/>
    </source>
</evidence>
<accession>A0A1I7HX46</accession>
<evidence type="ECO:0000256" key="1">
    <source>
        <dbReference type="ARBA" id="ARBA00004871"/>
    </source>
</evidence>